<dbReference type="Proteomes" id="UP000289152">
    <property type="component" value="Unassembled WGS sequence"/>
</dbReference>
<dbReference type="EMBL" id="SDIL01000036">
    <property type="protein sequence ID" value="RXK39101.1"/>
    <property type="molecule type" value="Genomic_DNA"/>
</dbReference>
<dbReference type="FunCoup" id="A0A4Q1BMN6">
    <property type="interactions" value="123"/>
</dbReference>
<organism evidence="5 6">
    <name type="scientific">Tremella mesenterica</name>
    <name type="common">Jelly fungus</name>
    <dbReference type="NCBI Taxonomy" id="5217"/>
    <lineage>
        <taxon>Eukaryota</taxon>
        <taxon>Fungi</taxon>
        <taxon>Dikarya</taxon>
        <taxon>Basidiomycota</taxon>
        <taxon>Agaricomycotina</taxon>
        <taxon>Tremellomycetes</taxon>
        <taxon>Tremellales</taxon>
        <taxon>Tremellaceae</taxon>
        <taxon>Tremella</taxon>
    </lineage>
</organism>
<keyword evidence="6" id="KW-1185">Reference proteome</keyword>
<evidence type="ECO:0000313" key="5">
    <source>
        <dbReference type="EMBL" id="RXK39101.1"/>
    </source>
</evidence>
<proteinExistence type="inferred from homology"/>
<dbReference type="InParanoid" id="A0A4Q1BMN6"/>
<keyword evidence="4" id="KW-0406">Ion transport</keyword>
<dbReference type="PANTHER" id="PTHR12483">
    <property type="entry name" value="SOLUTE CARRIER FAMILY 31 COPPER TRANSPORTERS"/>
    <property type="match status" value="1"/>
</dbReference>
<sequence>MDHGYSGHDGHSMPMPHDNPMCAMNMLWNNQVADTCVVFKSWHIHGPWTMVLSCIAVIAVAIFYSFLLHQMKRLDIKLAYGLSNSAGRREGSSTRRESLIPPIPTGYNAIETGNVKTSLTRLPMQARLFRAFLYAMSVTISFWLMLVAMTYNTFLFFSIVVGAFIGHVMYEGEIDIGSLLGGAGAKGLACH</sequence>
<dbReference type="VEuPathDB" id="FungiDB:TREMEDRAFT_25861"/>
<gene>
    <name evidence="5" type="ORF">M231_03606</name>
</gene>
<evidence type="ECO:0000256" key="4">
    <source>
        <dbReference type="RuleBase" id="RU367022"/>
    </source>
</evidence>
<comment type="caution">
    <text evidence="5">The sequence shown here is derived from an EMBL/GenBank/DDBJ whole genome shotgun (WGS) entry which is preliminary data.</text>
</comment>
<dbReference type="GO" id="GO:0005375">
    <property type="term" value="F:copper ion transmembrane transporter activity"/>
    <property type="evidence" value="ECO:0007669"/>
    <property type="project" value="UniProtKB-UniRule"/>
</dbReference>
<keyword evidence="1 4" id="KW-0812">Transmembrane</keyword>
<comment type="subcellular location">
    <subcellularLocation>
        <location evidence="4">Membrane</location>
        <topology evidence="4">Multi-pass membrane protein</topology>
    </subcellularLocation>
</comment>
<keyword evidence="2 4" id="KW-1133">Transmembrane helix</keyword>
<name>A0A4Q1BMN6_TREME</name>
<reference evidence="5 6" key="1">
    <citation type="submission" date="2016-06" db="EMBL/GenBank/DDBJ databases">
        <title>Evolution of pathogenesis and genome organization in the Tremellales.</title>
        <authorList>
            <person name="Cuomo C."/>
            <person name="Litvintseva A."/>
            <person name="Heitman J."/>
            <person name="Chen Y."/>
            <person name="Sun S."/>
            <person name="Springer D."/>
            <person name="Dromer F."/>
            <person name="Young S."/>
            <person name="Zeng Q."/>
            <person name="Chapman S."/>
            <person name="Gujja S."/>
            <person name="Saif S."/>
            <person name="Birren B."/>
        </authorList>
    </citation>
    <scope>NUCLEOTIDE SEQUENCE [LARGE SCALE GENOMIC DNA]</scope>
    <source>
        <strain evidence="5 6">ATCC 28783</strain>
    </source>
</reference>
<dbReference type="Pfam" id="PF04145">
    <property type="entry name" value="Ctr"/>
    <property type="match status" value="1"/>
</dbReference>
<dbReference type="GO" id="GO:0016020">
    <property type="term" value="C:membrane"/>
    <property type="evidence" value="ECO:0007669"/>
    <property type="project" value="UniProtKB-SubCell"/>
</dbReference>
<feature type="transmembrane region" description="Helical" evidence="4">
    <location>
        <begin position="48"/>
        <end position="68"/>
    </location>
</feature>
<keyword evidence="4" id="KW-0187">Copper transport</keyword>
<protein>
    <recommendedName>
        <fullName evidence="4">Copper transport protein</fullName>
    </recommendedName>
</protein>
<dbReference type="InterPro" id="IPR007274">
    <property type="entry name" value="Cop_transporter"/>
</dbReference>
<evidence type="ECO:0000256" key="1">
    <source>
        <dbReference type="ARBA" id="ARBA00022692"/>
    </source>
</evidence>
<dbReference type="AlphaFoldDB" id="A0A4Q1BMN6"/>
<keyword evidence="3 4" id="KW-0472">Membrane</keyword>
<evidence type="ECO:0000256" key="2">
    <source>
        <dbReference type="ARBA" id="ARBA00022989"/>
    </source>
</evidence>
<dbReference type="PANTHER" id="PTHR12483:SF115">
    <property type="entry name" value="COPPER TRANSPORT PROTEIN"/>
    <property type="match status" value="1"/>
</dbReference>
<keyword evidence="4" id="KW-0186">Copper</keyword>
<dbReference type="STRING" id="5217.A0A4Q1BMN6"/>
<accession>A0A4Q1BMN6</accession>
<comment type="similarity">
    <text evidence="4">Belongs to the copper transporter (Ctr) (TC 1.A.56) family. SLC31A subfamily.</text>
</comment>
<dbReference type="OrthoDB" id="161814at2759"/>
<evidence type="ECO:0000313" key="6">
    <source>
        <dbReference type="Proteomes" id="UP000289152"/>
    </source>
</evidence>
<evidence type="ECO:0000256" key="3">
    <source>
        <dbReference type="ARBA" id="ARBA00023136"/>
    </source>
</evidence>
<keyword evidence="4" id="KW-0813">Transport</keyword>
<feature type="transmembrane region" description="Helical" evidence="4">
    <location>
        <begin position="154"/>
        <end position="170"/>
    </location>
</feature>